<evidence type="ECO:0000313" key="3">
    <source>
        <dbReference type="Proteomes" id="UP000567922"/>
    </source>
</evidence>
<feature type="region of interest" description="Disordered" evidence="1">
    <location>
        <begin position="240"/>
        <end position="261"/>
    </location>
</feature>
<proteinExistence type="predicted"/>
<reference evidence="2 3" key="1">
    <citation type="submission" date="2020-08" db="EMBL/GenBank/DDBJ databases">
        <title>Sequencing the genomes of 1000 actinobacteria strains.</title>
        <authorList>
            <person name="Klenk H.-P."/>
        </authorList>
    </citation>
    <scope>NUCLEOTIDE SEQUENCE [LARGE SCALE GENOMIC DNA]</scope>
    <source>
        <strain evidence="2 3">DSM 45258</strain>
    </source>
</reference>
<comment type="caution">
    <text evidence="2">The sequence shown here is derived from an EMBL/GenBank/DDBJ whole genome shotgun (WGS) entry which is preliminary data.</text>
</comment>
<dbReference type="RefSeq" id="WP_083962538.1">
    <property type="nucleotide sequence ID" value="NZ_BDDI01000022.1"/>
</dbReference>
<dbReference type="OrthoDB" id="3312407at2"/>
<gene>
    <name evidence="2" type="ORF">FHU29_004656</name>
</gene>
<feature type="compositionally biased region" description="Basic and acidic residues" evidence="1">
    <location>
        <begin position="244"/>
        <end position="255"/>
    </location>
</feature>
<accession>A0A839RWP2</accession>
<dbReference type="AlphaFoldDB" id="A0A839RWP2"/>
<dbReference type="EMBL" id="JACHWS010000009">
    <property type="protein sequence ID" value="MBB3040161.1"/>
    <property type="molecule type" value="Genomic_DNA"/>
</dbReference>
<evidence type="ECO:0008006" key="4">
    <source>
        <dbReference type="Google" id="ProtNLM"/>
    </source>
</evidence>
<name>A0A839RWP2_9ACTN</name>
<evidence type="ECO:0000256" key="1">
    <source>
        <dbReference type="SAM" id="MobiDB-lite"/>
    </source>
</evidence>
<keyword evidence="3" id="KW-1185">Reference proteome</keyword>
<evidence type="ECO:0000313" key="2">
    <source>
        <dbReference type="EMBL" id="MBB3040161.1"/>
    </source>
</evidence>
<protein>
    <recommendedName>
        <fullName evidence="4">Portal protein</fullName>
    </recommendedName>
</protein>
<dbReference type="Proteomes" id="UP000567922">
    <property type="component" value="Unassembled WGS sequence"/>
</dbReference>
<organism evidence="2 3">
    <name type="scientific">Hoyosella altamirensis</name>
    <dbReference type="NCBI Taxonomy" id="616997"/>
    <lineage>
        <taxon>Bacteria</taxon>
        <taxon>Bacillati</taxon>
        <taxon>Actinomycetota</taxon>
        <taxon>Actinomycetes</taxon>
        <taxon>Mycobacteriales</taxon>
        <taxon>Hoyosellaceae</taxon>
        <taxon>Hoyosella</taxon>
    </lineage>
</organism>
<sequence>MAMISRNRKPRRSRGSLLAAATPVTDLKKQLPNPSLSGAEGWQDTAWQMFDCVTELRAVYQWRASAVSRARLVASEIDPETGKPTGNTENTAVNDIVRSIAGGPTGQAQLLGRLDTFIGVPGECYIAVITRHPSEDIEREEWHVLSREEITKDTLDQVTLTLPDGAKHVFIEGTDVLFRVWRPHPRNSQLADSPVRAALPVLHEIVRTTAAIEGAAKSRLLGNGILAIPSELEMPDDIASAPTAERDPDAPELPERAPLPVQPVNPASFMDMLRTIAATAIEDPTSAAANIPLCVSGPGEFLDKLRHIRIDTEIPEIALKTREEAIRRLALGLEVSPERLLGMSTGNHWTAWAIQEDDIKIHIIPTLELIADALTTSLLRPMLDREGIDPDQYLVWYDTTALTQDPDRKSEAINAHDRGAITSEALRKHLGFTDADGYDLTTLAGWQQVARDRAAQSIHQLPALAPLIAANLPDLQPVPSEDTTPAEITEVVEEAPPEPDDALTAAANRLFDPYAAVTAAVNLCVARGLDLAAKRRRTHQNKHMIAGLSAEHANVELGPVPETDVNRLIDGWDTGVTASFASDLGVLPQHFRDIVTRIATRALTNAETPIRPSHQELLQVLR</sequence>